<proteinExistence type="predicted"/>
<sequence length="258" mass="30396">MNTTNFYIMRFCKKAYDKLCLISFFLMIFHFVNGQEFHSKFNLSNNHLWRGMEVTSGLVYTGHLQLEGENFYGGFWVGGNTSGSYKEFDHYIGYKTKNDRIKIELWDIYNFSPDATYNNKEYFNYSAATTGRFWDFRTYYTISEKFPLQVSWNFVMFGRDRNIENSGNKYSYFTSLEYPLIRKDDLEVRGRVGYADAINSYNEKANFFSSNNGINEVSLIISKKYAIGNFTIPLGFWAMWNPVDNKAYIQLSLQLFSF</sequence>
<dbReference type="STRING" id="1434701.SAMN05443634_10464"/>
<evidence type="ECO:0000313" key="2">
    <source>
        <dbReference type="Proteomes" id="UP000184120"/>
    </source>
</evidence>
<dbReference type="AlphaFoldDB" id="A0A1M6VWC8"/>
<accession>A0A1M6VWC8</accession>
<name>A0A1M6VWC8_9FLAO</name>
<dbReference type="Proteomes" id="UP000184120">
    <property type="component" value="Unassembled WGS sequence"/>
</dbReference>
<protein>
    <submittedName>
        <fullName evidence="1">Uncharacterized protein</fullName>
    </submittedName>
</protein>
<gene>
    <name evidence="1" type="ORF">SAMN05443634_10464</name>
</gene>
<organism evidence="1 2">
    <name type="scientific">Chishuiella changwenlii</name>
    <dbReference type="NCBI Taxonomy" id="1434701"/>
    <lineage>
        <taxon>Bacteria</taxon>
        <taxon>Pseudomonadati</taxon>
        <taxon>Bacteroidota</taxon>
        <taxon>Flavobacteriia</taxon>
        <taxon>Flavobacteriales</taxon>
        <taxon>Weeksellaceae</taxon>
        <taxon>Chishuiella</taxon>
    </lineage>
</organism>
<evidence type="ECO:0000313" key="1">
    <source>
        <dbReference type="EMBL" id="SHK85760.1"/>
    </source>
</evidence>
<reference evidence="2" key="1">
    <citation type="submission" date="2016-11" db="EMBL/GenBank/DDBJ databases">
        <authorList>
            <person name="Varghese N."/>
            <person name="Submissions S."/>
        </authorList>
    </citation>
    <scope>NUCLEOTIDE SEQUENCE [LARGE SCALE GENOMIC DNA]</scope>
    <source>
        <strain evidence="2">DSM 27989</strain>
    </source>
</reference>
<dbReference type="EMBL" id="FRBH01000004">
    <property type="protein sequence ID" value="SHK85760.1"/>
    <property type="molecule type" value="Genomic_DNA"/>
</dbReference>